<evidence type="ECO:0000313" key="7">
    <source>
        <dbReference type="EMBL" id="SHF82163.1"/>
    </source>
</evidence>
<keyword evidence="3 6" id="KW-0812">Transmembrane</keyword>
<feature type="transmembrane region" description="Helical" evidence="6">
    <location>
        <begin position="23"/>
        <end position="43"/>
    </location>
</feature>
<dbReference type="Pfam" id="PF13520">
    <property type="entry name" value="AA_permease_2"/>
    <property type="match status" value="1"/>
</dbReference>
<dbReference type="Proteomes" id="UP000184089">
    <property type="component" value="Unassembled WGS sequence"/>
</dbReference>
<feature type="transmembrane region" description="Helical" evidence="6">
    <location>
        <begin position="420"/>
        <end position="439"/>
    </location>
</feature>
<feature type="transmembrane region" description="Helical" evidence="6">
    <location>
        <begin position="166"/>
        <end position="184"/>
    </location>
</feature>
<dbReference type="PANTHER" id="PTHR42770:SF7">
    <property type="entry name" value="MEMBRANE PROTEIN"/>
    <property type="match status" value="1"/>
</dbReference>
<accession>A0AAQ1RV92</accession>
<evidence type="ECO:0000256" key="1">
    <source>
        <dbReference type="ARBA" id="ARBA00004651"/>
    </source>
</evidence>
<keyword evidence="4 6" id="KW-1133">Transmembrane helix</keyword>
<dbReference type="InterPro" id="IPR002293">
    <property type="entry name" value="AA/rel_permease1"/>
</dbReference>
<reference evidence="8" key="1">
    <citation type="submission" date="2016-11" db="EMBL/GenBank/DDBJ databases">
        <authorList>
            <person name="Jaros S."/>
            <person name="Januszkiewicz K."/>
            <person name="Wedrychowicz H."/>
        </authorList>
    </citation>
    <scope>NUCLEOTIDE SEQUENCE [LARGE SCALE GENOMIC DNA]</scope>
    <source>
        <strain evidence="8">DSM 4029</strain>
    </source>
</reference>
<feature type="transmembrane region" description="Helical" evidence="6">
    <location>
        <begin position="237"/>
        <end position="258"/>
    </location>
</feature>
<feature type="transmembrane region" description="Helical" evidence="6">
    <location>
        <begin position="397"/>
        <end position="414"/>
    </location>
</feature>
<comment type="caution">
    <text evidence="7">The sequence shown here is derived from an EMBL/GenBank/DDBJ whole genome shotgun (WGS) entry which is preliminary data.</text>
</comment>
<proteinExistence type="predicted"/>
<sequence>MQNCKSDPAQAGLKRCLGLRETITLTVGTVIGVGLFTVGANVVGMLGPATILATLAAMLVSIYPALLYAEMGAALPFSGGTYQYASLGLGRPFGMLAGWNFIISMVSVASGEALAFSFYLRTLLGALGIELPLSDRWVACITLVVFLLLAVRGVEMTGRLQNGFLFFFWGVAAVWVLSLLPSLTGGGPVAVPDPSSLTPSGFLGCVCLIWWCFAGFETCCAMGEEIRYPQKNLPRALFLAPFLVFAVNGLFQWALVALVPGDALGQLATAAAPYAEGMRLAGVVGFPLVLLCAGIAFGGDFSTLNAGVSAPARYLYTMARDGAAPAVFGRLHPRWHTPAAAVAVIGGLMVLLVGTGSIAYIASLSLFATLFYYVIGIAAACGLRLHKPDLTRPYRAPLLWVGAPVSILIYLVMMTQLDPFAALAGAAWSALGLLLYALCRRGKRGAEIALPPLPPPPGPEESRKMDRSFRRWAWVVAAAALLVLGLNLALLAR</sequence>
<feature type="transmembrane region" description="Helical" evidence="6">
    <location>
        <begin position="49"/>
        <end position="69"/>
    </location>
</feature>
<evidence type="ECO:0000313" key="8">
    <source>
        <dbReference type="Proteomes" id="UP000184089"/>
    </source>
</evidence>
<feature type="transmembrane region" description="Helical" evidence="6">
    <location>
        <begin position="196"/>
        <end position="216"/>
    </location>
</feature>
<gene>
    <name evidence="7" type="ORF">SAMN05444424_0804</name>
</gene>
<dbReference type="PIRSF" id="PIRSF006060">
    <property type="entry name" value="AA_transporter"/>
    <property type="match status" value="1"/>
</dbReference>
<comment type="subcellular location">
    <subcellularLocation>
        <location evidence="1">Cell membrane</location>
        <topology evidence="1">Multi-pass membrane protein</topology>
    </subcellularLocation>
</comment>
<feature type="transmembrane region" description="Helical" evidence="6">
    <location>
        <begin position="472"/>
        <end position="492"/>
    </location>
</feature>
<feature type="transmembrane region" description="Helical" evidence="6">
    <location>
        <begin position="278"/>
        <end position="297"/>
    </location>
</feature>
<feature type="transmembrane region" description="Helical" evidence="6">
    <location>
        <begin position="366"/>
        <end position="385"/>
    </location>
</feature>
<feature type="transmembrane region" description="Helical" evidence="6">
    <location>
        <begin position="339"/>
        <end position="360"/>
    </location>
</feature>
<dbReference type="InterPro" id="IPR050367">
    <property type="entry name" value="APC_superfamily"/>
</dbReference>
<feature type="transmembrane region" description="Helical" evidence="6">
    <location>
        <begin position="136"/>
        <end position="154"/>
    </location>
</feature>
<feature type="transmembrane region" description="Helical" evidence="6">
    <location>
        <begin position="96"/>
        <end position="116"/>
    </location>
</feature>
<evidence type="ECO:0000256" key="3">
    <source>
        <dbReference type="ARBA" id="ARBA00022692"/>
    </source>
</evidence>
<dbReference type="Gene3D" id="1.20.1740.10">
    <property type="entry name" value="Amino acid/polyamine transporter I"/>
    <property type="match status" value="1"/>
</dbReference>
<dbReference type="RefSeq" id="WP_021658882.1">
    <property type="nucleotide sequence ID" value="NZ_FQVY01000001.1"/>
</dbReference>
<evidence type="ECO:0000256" key="2">
    <source>
        <dbReference type="ARBA" id="ARBA00022475"/>
    </source>
</evidence>
<evidence type="ECO:0000256" key="6">
    <source>
        <dbReference type="SAM" id="Phobius"/>
    </source>
</evidence>
<evidence type="ECO:0000256" key="4">
    <source>
        <dbReference type="ARBA" id="ARBA00022989"/>
    </source>
</evidence>
<keyword evidence="5 6" id="KW-0472">Membrane</keyword>
<protein>
    <submittedName>
        <fullName evidence="7">Amino acid/polyamine/organocation transporter, APC superfamily</fullName>
    </submittedName>
</protein>
<dbReference type="AlphaFoldDB" id="A0AAQ1RV92"/>
<dbReference type="GO" id="GO:0022857">
    <property type="term" value="F:transmembrane transporter activity"/>
    <property type="evidence" value="ECO:0007669"/>
    <property type="project" value="InterPro"/>
</dbReference>
<keyword evidence="2" id="KW-1003">Cell membrane</keyword>
<evidence type="ECO:0000256" key="5">
    <source>
        <dbReference type="ARBA" id="ARBA00023136"/>
    </source>
</evidence>
<organism evidence="7 8">
    <name type="scientific">Bittarella massiliensis</name>
    <name type="common">ex Durand et al. 2017</name>
    <dbReference type="NCBI Taxonomy" id="1720313"/>
    <lineage>
        <taxon>Bacteria</taxon>
        <taxon>Bacillati</taxon>
        <taxon>Bacillota</taxon>
        <taxon>Clostridia</taxon>
        <taxon>Eubacteriales</taxon>
        <taxon>Oscillospiraceae</taxon>
        <taxon>Bittarella (ex Durand et al. 2017)</taxon>
    </lineage>
</organism>
<dbReference type="PANTHER" id="PTHR42770">
    <property type="entry name" value="AMINO ACID TRANSPORTER-RELATED"/>
    <property type="match status" value="1"/>
</dbReference>
<name>A0AAQ1RV92_9FIRM</name>
<dbReference type="EMBL" id="FQVY01000001">
    <property type="protein sequence ID" value="SHF82163.1"/>
    <property type="molecule type" value="Genomic_DNA"/>
</dbReference>
<dbReference type="GO" id="GO:0005886">
    <property type="term" value="C:plasma membrane"/>
    <property type="evidence" value="ECO:0007669"/>
    <property type="project" value="UniProtKB-SubCell"/>
</dbReference>